<comment type="caution">
    <text evidence="1">The sequence shown here is derived from an EMBL/GenBank/DDBJ whole genome shotgun (WGS) entry which is preliminary data.</text>
</comment>
<protein>
    <submittedName>
        <fullName evidence="1">Uncharacterized protein</fullName>
    </submittedName>
</protein>
<proteinExistence type="predicted"/>
<evidence type="ECO:0000313" key="2">
    <source>
        <dbReference type="Proteomes" id="UP000578036"/>
    </source>
</evidence>
<dbReference type="AlphaFoldDB" id="A0A7W4VFF8"/>
<evidence type="ECO:0000313" key="1">
    <source>
        <dbReference type="EMBL" id="MBB3010652.1"/>
    </source>
</evidence>
<organism evidence="1 2">
    <name type="scientific">Cupriavidus alkaliphilus</name>
    <dbReference type="NCBI Taxonomy" id="942866"/>
    <lineage>
        <taxon>Bacteria</taxon>
        <taxon>Pseudomonadati</taxon>
        <taxon>Pseudomonadota</taxon>
        <taxon>Betaproteobacteria</taxon>
        <taxon>Burkholderiales</taxon>
        <taxon>Burkholderiaceae</taxon>
        <taxon>Cupriavidus</taxon>
    </lineage>
</organism>
<dbReference type="Proteomes" id="UP000578036">
    <property type="component" value="Unassembled WGS sequence"/>
</dbReference>
<keyword evidence="2" id="KW-1185">Reference proteome</keyword>
<dbReference type="RefSeq" id="WP_183300692.1">
    <property type="nucleotide sequence ID" value="NZ_JACHWF010000009.1"/>
</dbReference>
<dbReference type="EMBL" id="JACHWF010000009">
    <property type="protein sequence ID" value="MBB3010652.1"/>
    <property type="molecule type" value="Genomic_DNA"/>
</dbReference>
<sequence>MSSDPHRESCRRQHRVLGHFLAIQAWLRGLECIALDRSDLETFLDLKRFKSQRVEWLIEDLKPWFPHCKRFSATRSASSLQSLYLSRVPIDEHLPSGRMTMDERIKGMDKDAPKAGRFRTRRDPAIKEADIVSYLAILDSGLSEPEPLPPPAKKVKAIVVKRAK</sequence>
<accession>A0A7W4VFF8</accession>
<gene>
    <name evidence="1" type="ORF">FHX61_005333</name>
</gene>
<reference evidence="1 2" key="1">
    <citation type="submission" date="2020-08" db="EMBL/GenBank/DDBJ databases">
        <title>Genomic Encyclopedia of Type Strains, Phase IV (KMG-V): Genome sequencing to study the core and pangenomes of soil and plant-associated prokaryotes.</title>
        <authorList>
            <person name="Whitman W."/>
        </authorList>
    </citation>
    <scope>NUCLEOTIDE SEQUENCE [LARGE SCALE GENOMIC DNA]</scope>
    <source>
        <strain evidence="1 2">SLV-2362</strain>
    </source>
</reference>
<name>A0A7W4VFF8_9BURK</name>